<feature type="domain" description="AB hydrolase-1" evidence="1">
    <location>
        <begin position="9"/>
        <end position="154"/>
    </location>
</feature>
<dbReference type="PANTHER" id="PTHR37946:SF1">
    <property type="entry name" value="SLL1969 PROTEIN"/>
    <property type="match status" value="1"/>
</dbReference>
<reference evidence="3" key="1">
    <citation type="journal article" date="2019" name="Int. J. Syst. Evol. Microbiol.">
        <title>The Global Catalogue of Microorganisms (GCM) 10K type strain sequencing project: providing services to taxonomists for standard genome sequencing and annotation.</title>
        <authorList>
            <consortium name="The Broad Institute Genomics Platform"/>
            <consortium name="The Broad Institute Genome Sequencing Center for Infectious Disease"/>
            <person name="Wu L."/>
            <person name="Ma J."/>
        </authorList>
    </citation>
    <scope>NUCLEOTIDE SEQUENCE [LARGE SCALE GENOMIC DNA]</scope>
    <source>
        <strain evidence="3">CCUG 48884</strain>
    </source>
</reference>
<dbReference type="Gene3D" id="3.40.50.1820">
    <property type="entry name" value="alpha/beta hydrolase"/>
    <property type="match status" value="1"/>
</dbReference>
<accession>A0ABW3W884</accession>
<dbReference type="InterPro" id="IPR000073">
    <property type="entry name" value="AB_hydrolase_1"/>
</dbReference>
<dbReference type="RefSeq" id="WP_338405586.1">
    <property type="nucleotide sequence ID" value="NZ_JARQZE010000003.1"/>
</dbReference>
<name>A0ABW3W884_9RHOO</name>
<dbReference type="InterPro" id="IPR029058">
    <property type="entry name" value="AB_hydrolase_fold"/>
</dbReference>
<evidence type="ECO:0000313" key="3">
    <source>
        <dbReference type="Proteomes" id="UP001597158"/>
    </source>
</evidence>
<dbReference type="Proteomes" id="UP001597158">
    <property type="component" value="Unassembled WGS sequence"/>
</dbReference>
<keyword evidence="3" id="KW-1185">Reference proteome</keyword>
<dbReference type="Pfam" id="PF12697">
    <property type="entry name" value="Abhydrolase_6"/>
    <property type="match status" value="1"/>
</dbReference>
<evidence type="ECO:0000313" key="2">
    <source>
        <dbReference type="EMBL" id="MFD1262181.1"/>
    </source>
</evidence>
<gene>
    <name evidence="2" type="ORF">ACFQ4M_01220</name>
</gene>
<protein>
    <submittedName>
        <fullName evidence="2">Esterase/lipase family protein</fullName>
    </submittedName>
</protein>
<sequence>MASLGWSSRSYSYPSLRAALDEVADGLAAAIASAGERPLHVVGHSLGGCVVLHMLARHRPAALGRVVVLGSPLCGSASARVILRVPLLRHALGRALPAWLEQSLPCIEPDREVGVIAGDRPIGLGRLVPGMAQPYDGMVTVAETRWPGARDHIVLPVTHMQMLWSSACLRQTLHFLDHGFFERPAAAPGAPGAAHR</sequence>
<organism evidence="2 3">
    <name type="scientific">Thauera mechernichensis</name>
    <dbReference type="NCBI Taxonomy" id="82788"/>
    <lineage>
        <taxon>Bacteria</taxon>
        <taxon>Pseudomonadati</taxon>
        <taxon>Pseudomonadota</taxon>
        <taxon>Betaproteobacteria</taxon>
        <taxon>Rhodocyclales</taxon>
        <taxon>Zoogloeaceae</taxon>
        <taxon>Thauera</taxon>
    </lineage>
</organism>
<dbReference type="EMBL" id="JBHTMC010000002">
    <property type="protein sequence ID" value="MFD1262181.1"/>
    <property type="molecule type" value="Genomic_DNA"/>
</dbReference>
<evidence type="ECO:0000259" key="1">
    <source>
        <dbReference type="Pfam" id="PF12697"/>
    </source>
</evidence>
<dbReference type="CDD" id="cd00741">
    <property type="entry name" value="Lipase"/>
    <property type="match status" value="1"/>
</dbReference>
<dbReference type="SUPFAM" id="SSF53474">
    <property type="entry name" value="alpha/beta-Hydrolases"/>
    <property type="match status" value="1"/>
</dbReference>
<proteinExistence type="predicted"/>
<comment type="caution">
    <text evidence="2">The sequence shown here is derived from an EMBL/GenBank/DDBJ whole genome shotgun (WGS) entry which is preliminary data.</text>
</comment>
<dbReference type="PANTHER" id="PTHR37946">
    <property type="entry name" value="SLL1969 PROTEIN"/>
    <property type="match status" value="1"/>
</dbReference>